<evidence type="ECO:0000256" key="4">
    <source>
        <dbReference type="ARBA" id="ARBA00022777"/>
    </source>
</evidence>
<dbReference type="PANTHER" id="PTHR21060:SF15">
    <property type="entry name" value="ACETATE KINASE-RELATED"/>
    <property type="match status" value="1"/>
</dbReference>
<dbReference type="PROSITE" id="PS01076">
    <property type="entry name" value="ACETATE_KINASE_2"/>
    <property type="match status" value="1"/>
</dbReference>
<evidence type="ECO:0000256" key="2">
    <source>
        <dbReference type="ARBA" id="ARBA00022679"/>
    </source>
</evidence>
<dbReference type="PIRSF" id="PIRSF000722">
    <property type="entry name" value="Acetate_prop_kin"/>
    <property type="match status" value="1"/>
</dbReference>
<comment type="caution">
    <text evidence="8">The sequence shown here is derived from an EMBL/GenBank/DDBJ whole genome shotgun (WGS) entry which is preliminary data.</text>
</comment>
<feature type="binding site" evidence="6">
    <location>
        <position position="20"/>
    </location>
    <ligand>
        <name>ATP</name>
        <dbReference type="ChEBI" id="CHEBI:30616"/>
    </ligand>
</feature>
<comment type="pathway">
    <text evidence="6">Metabolic intermediate biosynthesis; acetyl-CoA biosynthesis; acetyl-CoA from acetate: step 1/2.</text>
</comment>
<organism evidence="8 9">
    <name type="scientific">Mucilaginibacter antarcticus</name>
    <dbReference type="NCBI Taxonomy" id="1855725"/>
    <lineage>
        <taxon>Bacteria</taxon>
        <taxon>Pseudomonadati</taxon>
        <taxon>Bacteroidota</taxon>
        <taxon>Sphingobacteriia</taxon>
        <taxon>Sphingobacteriales</taxon>
        <taxon>Sphingobacteriaceae</taxon>
        <taxon>Mucilaginibacter</taxon>
    </lineage>
</organism>
<keyword evidence="6" id="KW-0479">Metal-binding</keyword>
<dbReference type="InterPro" id="IPR004372">
    <property type="entry name" value="Ac/propionate_kinase"/>
</dbReference>
<dbReference type="HAMAP" id="MF_00020">
    <property type="entry name" value="Acetate_kinase"/>
    <property type="match status" value="1"/>
</dbReference>
<accession>A0ABW5XRQ3</accession>
<dbReference type="InterPro" id="IPR023865">
    <property type="entry name" value="Aliphatic_acid_kinase_CS"/>
</dbReference>
<evidence type="ECO:0000256" key="1">
    <source>
        <dbReference type="ARBA" id="ARBA00008748"/>
    </source>
</evidence>
<dbReference type="EC" id="2.7.2.1" evidence="6"/>
<feature type="binding site" evidence="6">
    <location>
        <position position="91"/>
    </location>
    <ligand>
        <name>substrate</name>
    </ligand>
</feature>
<keyword evidence="6" id="KW-0460">Magnesium</keyword>
<proteinExistence type="inferred from homology"/>
<dbReference type="GO" id="GO:0016301">
    <property type="term" value="F:kinase activity"/>
    <property type="evidence" value="ECO:0007669"/>
    <property type="project" value="UniProtKB-KW"/>
</dbReference>
<evidence type="ECO:0000256" key="7">
    <source>
        <dbReference type="RuleBase" id="RU003835"/>
    </source>
</evidence>
<gene>
    <name evidence="6" type="primary">ackA</name>
    <name evidence="8" type="ORF">ACFSYC_17370</name>
</gene>
<dbReference type="Pfam" id="PF00871">
    <property type="entry name" value="Acetate_kinase"/>
    <property type="match status" value="1"/>
</dbReference>
<sequence>MKVRSDKYILVINCGSSSLKFSMHHFNDAELKISGTINGIGDRTSFFILEDNQGQETSHKKVNFDNMEGAVEAFIQWLESQPFSVTAIGHRLVQGGPDHRDPEIITTKLLKRLDEFIYLAPNHLPGELKTIKAFQNAFPRIPQVACFDTAFHKPLPLVVKHYPLPKTYQHKGLIKYGFHGLSYAYILQKLVAEDQTTLNKKIIIAHLGNGASMAAVENGKCLDTTMGLSPTGGLVMGTRSGDLDPGVIIFLLKQYHLTITELDDLLSKQSGMKAIAGISDMQELLAKETIKPKAALAIQIFCYHAKKQIGALAAALGGLDLLVFTGGIGANSPVIREHICRDLNFLGIELNQRANNKGQETISLNTSRVSVRCLKTNEELMIAKAVHHVLNHSIKH</sequence>
<name>A0ABW5XRQ3_9SPHI</name>
<feature type="site" description="Transition state stabilizer" evidence="6">
    <location>
        <position position="239"/>
    </location>
</feature>
<dbReference type="SUPFAM" id="SSF53067">
    <property type="entry name" value="Actin-like ATPase domain"/>
    <property type="match status" value="2"/>
</dbReference>
<comment type="subunit">
    <text evidence="6">Homodimer.</text>
</comment>
<dbReference type="RefSeq" id="WP_377130112.1">
    <property type="nucleotide sequence ID" value="NZ_JBHUHN010000001.1"/>
</dbReference>
<evidence type="ECO:0000256" key="6">
    <source>
        <dbReference type="HAMAP-Rule" id="MF_00020"/>
    </source>
</evidence>
<dbReference type="InterPro" id="IPR043129">
    <property type="entry name" value="ATPase_NBD"/>
</dbReference>
<dbReference type="PANTHER" id="PTHR21060">
    <property type="entry name" value="ACETATE KINASE"/>
    <property type="match status" value="1"/>
</dbReference>
<evidence type="ECO:0000256" key="3">
    <source>
        <dbReference type="ARBA" id="ARBA00022741"/>
    </source>
</evidence>
<comment type="catalytic activity">
    <reaction evidence="6">
        <text>acetate + ATP = acetyl phosphate + ADP</text>
        <dbReference type="Rhea" id="RHEA:11352"/>
        <dbReference type="ChEBI" id="CHEBI:22191"/>
        <dbReference type="ChEBI" id="CHEBI:30089"/>
        <dbReference type="ChEBI" id="CHEBI:30616"/>
        <dbReference type="ChEBI" id="CHEBI:456216"/>
        <dbReference type="EC" id="2.7.2.1"/>
    </reaction>
</comment>
<comment type="subcellular location">
    <subcellularLocation>
        <location evidence="6">Cytoplasm</location>
    </subcellularLocation>
</comment>
<keyword evidence="3 6" id="KW-0547">Nucleotide-binding</keyword>
<dbReference type="NCBIfam" id="TIGR00016">
    <property type="entry name" value="ackA"/>
    <property type="match status" value="1"/>
</dbReference>
<protein>
    <recommendedName>
        <fullName evidence="6">Acetate kinase</fullName>
        <ecNumber evidence="6">2.7.2.1</ecNumber>
    </recommendedName>
    <alternativeName>
        <fullName evidence="6">Acetokinase</fullName>
    </alternativeName>
</protein>
<keyword evidence="2 6" id="KW-0808">Transferase</keyword>
<feature type="binding site" evidence="6">
    <location>
        <position position="13"/>
    </location>
    <ligand>
        <name>Mg(2+)</name>
        <dbReference type="ChEBI" id="CHEBI:18420"/>
    </ligand>
</feature>
<dbReference type="InterPro" id="IPR000890">
    <property type="entry name" value="Aliphatic_acid_kin_short-chain"/>
</dbReference>
<comment type="similarity">
    <text evidence="1 6 7">Belongs to the acetokinase family.</text>
</comment>
<evidence type="ECO:0000313" key="9">
    <source>
        <dbReference type="Proteomes" id="UP001597601"/>
    </source>
</evidence>
<comment type="caution">
    <text evidence="6">Lacks conserved residue(s) required for the propagation of feature annotation.</text>
</comment>
<dbReference type="Proteomes" id="UP001597601">
    <property type="component" value="Unassembled WGS sequence"/>
</dbReference>
<keyword evidence="6" id="KW-0963">Cytoplasm</keyword>
<feature type="binding site" evidence="6">
    <location>
        <position position="378"/>
    </location>
    <ligand>
        <name>Mg(2+)</name>
        <dbReference type="ChEBI" id="CHEBI:18420"/>
    </ligand>
</feature>
<dbReference type="PRINTS" id="PR00471">
    <property type="entry name" value="ACETATEKNASE"/>
</dbReference>
<dbReference type="Gene3D" id="3.30.420.40">
    <property type="match status" value="2"/>
</dbReference>
<feature type="binding site" evidence="6">
    <location>
        <begin position="206"/>
        <end position="210"/>
    </location>
    <ligand>
        <name>ATP</name>
        <dbReference type="ChEBI" id="CHEBI:30616"/>
    </ligand>
</feature>
<dbReference type="PROSITE" id="PS01075">
    <property type="entry name" value="ACETATE_KINASE_1"/>
    <property type="match status" value="1"/>
</dbReference>
<feature type="active site" description="Proton donor/acceptor" evidence="6">
    <location>
        <position position="148"/>
    </location>
</feature>
<comment type="function">
    <text evidence="6">Catalyzes the formation of acetyl phosphate from acetate and ATP. Can also catalyze the reverse reaction.</text>
</comment>
<evidence type="ECO:0000256" key="5">
    <source>
        <dbReference type="ARBA" id="ARBA00022840"/>
    </source>
</evidence>
<keyword evidence="9" id="KW-1185">Reference proteome</keyword>
<feature type="site" description="Transition state stabilizer" evidence="6">
    <location>
        <position position="179"/>
    </location>
</feature>
<reference evidence="9" key="1">
    <citation type="journal article" date="2019" name="Int. J. Syst. Evol. Microbiol.">
        <title>The Global Catalogue of Microorganisms (GCM) 10K type strain sequencing project: providing services to taxonomists for standard genome sequencing and annotation.</title>
        <authorList>
            <consortium name="The Broad Institute Genomics Platform"/>
            <consortium name="The Broad Institute Genome Sequencing Center for Infectious Disease"/>
            <person name="Wu L."/>
            <person name="Ma J."/>
        </authorList>
    </citation>
    <scope>NUCLEOTIDE SEQUENCE [LARGE SCALE GENOMIC DNA]</scope>
    <source>
        <strain evidence="9">KCTC 52232</strain>
    </source>
</reference>
<evidence type="ECO:0000313" key="8">
    <source>
        <dbReference type="EMBL" id="MFD2866470.1"/>
    </source>
</evidence>
<comment type="cofactor">
    <cofactor evidence="6">
        <name>Mg(2+)</name>
        <dbReference type="ChEBI" id="CHEBI:18420"/>
    </cofactor>
    <cofactor evidence="6">
        <name>Mn(2+)</name>
        <dbReference type="ChEBI" id="CHEBI:29035"/>
    </cofactor>
    <text evidence="6">Mg(2+). Can also accept Mn(2+).</text>
</comment>
<keyword evidence="4 6" id="KW-0418">Kinase</keyword>
<keyword evidence="5 6" id="KW-0067">ATP-binding</keyword>
<dbReference type="EMBL" id="JBHUON010000027">
    <property type="protein sequence ID" value="MFD2866470.1"/>
    <property type="molecule type" value="Genomic_DNA"/>
</dbReference>